<evidence type="ECO:0000313" key="2">
    <source>
        <dbReference type="Proteomes" id="UP000805193"/>
    </source>
</evidence>
<accession>A0AC60P3V6</accession>
<dbReference type="Proteomes" id="UP000805193">
    <property type="component" value="Unassembled WGS sequence"/>
</dbReference>
<evidence type="ECO:0000313" key="1">
    <source>
        <dbReference type="EMBL" id="KAG0414086.1"/>
    </source>
</evidence>
<keyword evidence="2" id="KW-1185">Reference proteome</keyword>
<reference evidence="1 2" key="1">
    <citation type="journal article" date="2020" name="Cell">
        <title>Large-Scale Comparative Analyses of Tick Genomes Elucidate Their Genetic Diversity and Vector Capacities.</title>
        <authorList>
            <consortium name="Tick Genome and Microbiome Consortium (TIGMIC)"/>
            <person name="Jia N."/>
            <person name="Wang J."/>
            <person name="Shi W."/>
            <person name="Du L."/>
            <person name="Sun Y."/>
            <person name="Zhan W."/>
            <person name="Jiang J.F."/>
            <person name="Wang Q."/>
            <person name="Zhang B."/>
            <person name="Ji P."/>
            <person name="Bell-Sakyi L."/>
            <person name="Cui X.M."/>
            <person name="Yuan T.T."/>
            <person name="Jiang B.G."/>
            <person name="Yang W.F."/>
            <person name="Lam T.T."/>
            <person name="Chang Q.C."/>
            <person name="Ding S.J."/>
            <person name="Wang X.J."/>
            <person name="Zhu J.G."/>
            <person name="Ruan X.D."/>
            <person name="Zhao L."/>
            <person name="Wei J.T."/>
            <person name="Ye R.Z."/>
            <person name="Que T.C."/>
            <person name="Du C.H."/>
            <person name="Zhou Y.H."/>
            <person name="Cheng J.X."/>
            <person name="Dai P.F."/>
            <person name="Guo W.B."/>
            <person name="Han X.H."/>
            <person name="Huang E.J."/>
            <person name="Li L.F."/>
            <person name="Wei W."/>
            <person name="Gao Y.C."/>
            <person name="Liu J.Z."/>
            <person name="Shao H.Z."/>
            <person name="Wang X."/>
            <person name="Wang C.C."/>
            <person name="Yang T.C."/>
            <person name="Huo Q.B."/>
            <person name="Li W."/>
            <person name="Chen H.Y."/>
            <person name="Chen S.E."/>
            <person name="Zhou L.G."/>
            <person name="Ni X.B."/>
            <person name="Tian J.H."/>
            <person name="Sheng Y."/>
            <person name="Liu T."/>
            <person name="Pan Y.S."/>
            <person name="Xia L.Y."/>
            <person name="Li J."/>
            <person name="Zhao F."/>
            <person name="Cao W.C."/>
        </authorList>
    </citation>
    <scope>NUCLEOTIDE SEQUENCE [LARGE SCALE GENOMIC DNA]</scope>
    <source>
        <strain evidence="1">Iper-2018</strain>
    </source>
</reference>
<protein>
    <submittedName>
        <fullName evidence="1">Uncharacterized protein</fullName>
    </submittedName>
</protein>
<gene>
    <name evidence="1" type="ORF">HPB47_008759</name>
</gene>
<comment type="caution">
    <text evidence="1">The sequence shown here is derived from an EMBL/GenBank/DDBJ whole genome shotgun (WGS) entry which is preliminary data.</text>
</comment>
<sequence length="210" mass="24082">MGGCSAVGCSNNAKKGFWMYRFPQGKENRARHKIWETKPKRADWKPTSSTSWRKRRPLSPLDLAGRKPLPPAELSQNVDFLVRESHTWFCHSSKRKAAYSQLHKSLCDGEDPLVIPRVCDTRWISLEPAVVRKFSDPLNKLYLLYLRPPTRPTRETTRIREASWKCHAPDKDDPKPYLGCEFEKLANTLPAGPEVDWYATAALHSHTAIN</sequence>
<name>A0AC60P3V6_IXOPE</name>
<organism evidence="1 2">
    <name type="scientific">Ixodes persulcatus</name>
    <name type="common">Taiga tick</name>
    <dbReference type="NCBI Taxonomy" id="34615"/>
    <lineage>
        <taxon>Eukaryota</taxon>
        <taxon>Metazoa</taxon>
        <taxon>Ecdysozoa</taxon>
        <taxon>Arthropoda</taxon>
        <taxon>Chelicerata</taxon>
        <taxon>Arachnida</taxon>
        <taxon>Acari</taxon>
        <taxon>Parasitiformes</taxon>
        <taxon>Ixodida</taxon>
        <taxon>Ixodoidea</taxon>
        <taxon>Ixodidae</taxon>
        <taxon>Ixodinae</taxon>
        <taxon>Ixodes</taxon>
    </lineage>
</organism>
<proteinExistence type="predicted"/>
<dbReference type="EMBL" id="JABSTQ010011204">
    <property type="protein sequence ID" value="KAG0414086.1"/>
    <property type="molecule type" value="Genomic_DNA"/>
</dbReference>